<gene>
    <name evidence="3" type="ORF">GCM10007028_27000</name>
</gene>
<comment type="caution">
    <text evidence="3">The sequence shown here is derived from an EMBL/GenBank/DDBJ whole genome shotgun (WGS) entry which is preliminary data.</text>
</comment>
<name>A0A918R6V0_9FLAO</name>
<evidence type="ECO:0000313" key="4">
    <source>
        <dbReference type="Proteomes" id="UP000636004"/>
    </source>
</evidence>
<dbReference type="GO" id="GO:0030246">
    <property type="term" value="F:carbohydrate binding"/>
    <property type="evidence" value="ECO:0007669"/>
    <property type="project" value="InterPro"/>
</dbReference>
<organism evidence="3 4">
    <name type="scientific">Algibacter mikhailovii</name>
    <dbReference type="NCBI Taxonomy" id="425498"/>
    <lineage>
        <taxon>Bacteria</taxon>
        <taxon>Pseudomonadati</taxon>
        <taxon>Bacteroidota</taxon>
        <taxon>Flavobacteriia</taxon>
        <taxon>Flavobacteriales</taxon>
        <taxon>Flavobacteriaceae</taxon>
        <taxon>Algibacter</taxon>
    </lineage>
</organism>
<dbReference type="InterPro" id="IPR039448">
    <property type="entry name" value="Beta_helix"/>
</dbReference>
<reference evidence="3" key="1">
    <citation type="journal article" date="2014" name="Int. J. Syst. Evol. Microbiol.">
        <title>Complete genome sequence of Corynebacterium casei LMG S-19264T (=DSM 44701T), isolated from a smear-ripened cheese.</title>
        <authorList>
            <consortium name="US DOE Joint Genome Institute (JGI-PGF)"/>
            <person name="Walter F."/>
            <person name="Albersmeier A."/>
            <person name="Kalinowski J."/>
            <person name="Ruckert C."/>
        </authorList>
    </citation>
    <scope>NUCLEOTIDE SEQUENCE</scope>
    <source>
        <strain evidence="3">KCTC 12710</strain>
    </source>
</reference>
<dbReference type="InterPro" id="IPR008979">
    <property type="entry name" value="Galactose-bd-like_sf"/>
</dbReference>
<protein>
    <recommendedName>
        <fullName evidence="2">CBM6 domain-containing protein</fullName>
    </recommendedName>
</protein>
<feature type="domain" description="CBM6" evidence="2">
    <location>
        <begin position="6"/>
        <end position="126"/>
    </location>
</feature>
<reference evidence="3" key="2">
    <citation type="submission" date="2020-09" db="EMBL/GenBank/DDBJ databases">
        <authorList>
            <person name="Sun Q."/>
            <person name="Kim S."/>
        </authorList>
    </citation>
    <scope>NUCLEOTIDE SEQUENCE</scope>
    <source>
        <strain evidence="3">KCTC 12710</strain>
    </source>
</reference>
<evidence type="ECO:0000313" key="3">
    <source>
        <dbReference type="EMBL" id="GGZ87412.1"/>
    </source>
</evidence>
<dbReference type="PROSITE" id="PS51175">
    <property type="entry name" value="CBM6"/>
    <property type="match status" value="1"/>
</dbReference>
<dbReference type="NCBIfam" id="TIGR04183">
    <property type="entry name" value="Por_Secre_tail"/>
    <property type="match status" value="1"/>
</dbReference>
<dbReference type="InterPro" id="IPR006626">
    <property type="entry name" value="PbH1"/>
</dbReference>
<dbReference type="SMART" id="SM00710">
    <property type="entry name" value="PbH1"/>
    <property type="match status" value="6"/>
</dbReference>
<keyword evidence="4" id="KW-1185">Reference proteome</keyword>
<accession>A0A918R6V0</accession>
<dbReference type="Pfam" id="PF13229">
    <property type="entry name" value="Beta_helix"/>
    <property type="match status" value="1"/>
</dbReference>
<dbReference type="EMBL" id="BMWZ01000006">
    <property type="protein sequence ID" value="GGZ87412.1"/>
    <property type="molecule type" value="Genomic_DNA"/>
</dbReference>
<evidence type="ECO:0000259" key="2">
    <source>
        <dbReference type="PROSITE" id="PS51175"/>
    </source>
</evidence>
<dbReference type="InterPro" id="IPR012334">
    <property type="entry name" value="Pectin_lyas_fold"/>
</dbReference>
<dbReference type="InterPro" id="IPR011050">
    <property type="entry name" value="Pectin_lyase_fold/virulence"/>
</dbReference>
<dbReference type="SUPFAM" id="SSF49785">
    <property type="entry name" value="Galactose-binding domain-like"/>
    <property type="match status" value="1"/>
</dbReference>
<sequence length="782" mass="85910">MAQLDTNIEAETTTFTGNYEVKNNANASGGTFIALKNTSSLAFSANGIPEAGLYRLEVYHFNGGKAQDITLKVNGSSSTVTLQPSNWAFEGAAQVTSLEVNLNAGSNTIKLEYLNVSISLDYFKITQEIINVPDPNPNPLLSDIYYISNDGNDDNDGLSESSSWKTLDRVSQALANNSGSGWVLPGNKILFKRGDTFYGHLIVNRSGTTDELIEISSYGDVNDEYPIISGSGGDITGGDYFEAITLTNSSNLLITKIWVKNDRKDGSRYTYGEETSFGIKVVANKWGGVTSNLIFRDVKVSDVFGVTIPPPSEFNSLKATGIRFESEENEPDLDVAITDVLIEDSYFTHIGKAGVWAIHKGNTDEADDAINRNQNFVIKNNTFFQTGGSGVILSKVHKALVENNDFDHTGYSDGVEGRLAGRGSGMWVWSCRNVVAQYNRSYSIRGPGDSYGMHMDFNNKNIIFQYNYSEDSEGGFCEILGNNYNSVYRFNVSMNDGFRDFHGYTLWISGYVGTGKPAVRSDENYIYNNTIFLNNSIYTPRISIYALNTYVYNNIFVASNGATIGYDSVSDPSGKPGVSIDVGSGSFIMENNLLEGDIHDDFTSFGTNSVTGSPVFVNEGGQIKEDYILQFGSPAIDKGKSFPEPSFPLAGSGIFSDISDKPIADSFGEKVDVTHVIPNIGASNAFNAENTLEIDKLNNIQNIFRIYPNPVKGDINLTIAQDYQNAEVGVFDIMGKQVYSTLKESLRNNDRIKIPNNVKNGIYILKIRAKNKVQSQQFILYR</sequence>
<dbReference type="Pfam" id="PF18962">
    <property type="entry name" value="Por_Secre_tail"/>
    <property type="match status" value="1"/>
</dbReference>
<dbReference type="Gene3D" id="2.160.20.10">
    <property type="entry name" value="Single-stranded right-handed beta-helix, Pectin lyase-like"/>
    <property type="match status" value="1"/>
</dbReference>
<keyword evidence="1" id="KW-0732">Signal</keyword>
<dbReference type="InterPro" id="IPR005084">
    <property type="entry name" value="CBM6"/>
</dbReference>
<dbReference type="Proteomes" id="UP000636004">
    <property type="component" value="Unassembled WGS sequence"/>
</dbReference>
<dbReference type="SUPFAM" id="SSF51126">
    <property type="entry name" value="Pectin lyase-like"/>
    <property type="match status" value="2"/>
</dbReference>
<evidence type="ECO:0000256" key="1">
    <source>
        <dbReference type="ARBA" id="ARBA00022729"/>
    </source>
</evidence>
<dbReference type="Gene3D" id="2.60.120.260">
    <property type="entry name" value="Galactose-binding domain-like"/>
    <property type="match status" value="1"/>
</dbReference>
<dbReference type="AlphaFoldDB" id="A0A918R6V0"/>
<dbReference type="InterPro" id="IPR026444">
    <property type="entry name" value="Secre_tail"/>
</dbReference>
<proteinExistence type="predicted"/>